<dbReference type="InterPro" id="IPR023562">
    <property type="entry name" value="ClpP/TepA"/>
</dbReference>
<dbReference type="PANTHER" id="PTHR10381:SF11">
    <property type="entry name" value="ATP-DEPENDENT CLP PROTEASE PROTEOLYTIC SUBUNIT, MITOCHONDRIAL"/>
    <property type="match status" value="1"/>
</dbReference>
<evidence type="ECO:0000313" key="4">
    <source>
        <dbReference type="Proteomes" id="UP001596023"/>
    </source>
</evidence>
<dbReference type="CDD" id="cd07016">
    <property type="entry name" value="S14_ClpP_1"/>
    <property type="match status" value="1"/>
</dbReference>
<dbReference type="Pfam" id="PF00574">
    <property type="entry name" value="CLP_protease"/>
    <property type="match status" value="1"/>
</dbReference>
<comment type="similarity">
    <text evidence="1 2">Belongs to the peptidase S14 family.</text>
</comment>
<dbReference type="RefSeq" id="WP_380002083.1">
    <property type="nucleotide sequence ID" value="NZ_JBHSGN010000201.1"/>
</dbReference>
<protein>
    <recommendedName>
        <fullName evidence="2">ATP-dependent Clp protease proteolytic subunit</fullName>
    </recommendedName>
</protein>
<dbReference type="Gene3D" id="3.90.226.10">
    <property type="entry name" value="2-enoyl-CoA Hydratase, Chain A, domain 1"/>
    <property type="match status" value="1"/>
</dbReference>
<comment type="caution">
    <text evidence="3">The sequence shown here is derived from an EMBL/GenBank/DDBJ whole genome shotgun (WGS) entry which is preliminary data.</text>
</comment>
<dbReference type="GO" id="GO:0008233">
    <property type="term" value="F:peptidase activity"/>
    <property type="evidence" value="ECO:0007669"/>
    <property type="project" value="UniProtKB-KW"/>
</dbReference>
<gene>
    <name evidence="3" type="ORF">ACFO6W_26155</name>
</gene>
<evidence type="ECO:0000256" key="1">
    <source>
        <dbReference type="ARBA" id="ARBA00007039"/>
    </source>
</evidence>
<dbReference type="PRINTS" id="PR00127">
    <property type="entry name" value="CLPPROTEASEP"/>
</dbReference>
<name>A0ABV9L582_9BACT</name>
<dbReference type="InterPro" id="IPR029045">
    <property type="entry name" value="ClpP/crotonase-like_dom_sf"/>
</dbReference>
<dbReference type="SUPFAM" id="SSF52096">
    <property type="entry name" value="ClpP/crotonase"/>
    <property type="match status" value="1"/>
</dbReference>
<evidence type="ECO:0000256" key="2">
    <source>
        <dbReference type="RuleBase" id="RU003567"/>
    </source>
</evidence>
<accession>A0ABV9L582</accession>
<organism evidence="3 4">
    <name type="scientific">Dysgonomonas termitidis</name>
    <dbReference type="NCBI Taxonomy" id="1516126"/>
    <lineage>
        <taxon>Bacteria</taxon>
        <taxon>Pseudomonadati</taxon>
        <taxon>Bacteroidota</taxon>
        <taxon>Bacteroidia</taxon>
        <taxon>Bacteroidales</taxon>
        <taxon>Dysgonomonadaceae</taxon>
        <taxon>Dysgonomonas</taxon>
    </lineage>
</organism>
<dbReference type="Proteomes" id="UP001596023">
    <property type="component" value="Unassembled WGS sequence"/>
</dbReference>
<dbReference type="GO" id="GO:0006508">
    <property type="term" value="P:proteolysis"/>
    <property type="evidence" value="ECO:0007669"/>
    <property type="project" value="UniProtKB-KW"/>
</dbReference>
<evidence type="ECO:0000313" key="3">
    <source>
        <dbReference type="EMBL" id="MFC4677166.1"/>
    </source>
</evidence>
<sequence>MAKNSFRVSALKQGGKALIRITGTIEESSSALFQSQIDSLIEDGINDVHLYINSEGGSCFAAAEIVNIIQSNFSGRITGEGGALVASASTFIALHCSTFVMPENGMFMIHKPSGTKEGNARDLESFTKLLRDIENQYYNVYKNRVVDVSILDEQWNAGDWWMTAQEAKENGFITEVKEQITIDSKTAALISACGCPRSKFPQGKSNQKANENTGDELTQIAEALDLPTDATLKQILEAIAVLKGEETPEKAVETAIKVGAIEAYEKSEFLIIAKNNPKTLIGLIRKRKEQTKSQLNAKIDKTLNTAILEKRFVATAKGAWKVLFDLDFDAANAVLQHIEPLQKIDFKQPHTSGGNRAGWTLDDYRKKDPKALLKDPELYDRLLEKEQIK</sequence>
<dbReference type="EMBL" id="JBHSGN010000201">
    <property type="protein sequence ID" value="MFC4677166.1"/>
    <property type="molecule type" value="Genomic_DNA"/>
</dbReference>
<proteinExistence type="inferred from homology"/>
<keyword evidence="4" id="KW-1185">Reference proteome</keyword>
<keyword evidence="3" id="KW-0645">Protease</keyword>
<keyword evidence="3" id="KW-0378">Hydrolase</keyword>
<reference evidence="4" key="1">
    <citation type="journal article" date="2019" name="Int. J. Syst. Evol. Microbiol.">
        <title>The Global Catalogue of Microorganisms (GCM) 10K type strain sequencing project: providing services to taxonomists for standard genome sequencing and annotation.</title>
        <authorList>
            <consortium name="The Broad Institute Genomics Platform"/>
            <consortium name="The Broad Institute Genome Sequencing Center for Infectious Disease"/>
            <person name="Wu L."/>
            <person name="Ma J."/>
        </authorList>
    </citation>
    <scope>NUCLEOTIDE SEQUENCE [LARGE SCALE GENOMIC DNA]</scope>
    <source>
        <strain evidence="4">CCUG 66188</strain>
    </source>
</reference>
<dbReference type="InterPro" id="IPR001907">
    <property type="entry name" value="ClpP"/>
</dbReference>
<dbReference type="PANTHER" id="PTHR10381">
    <property type="entry name" value="ATP-DEPENDENT CLP PROTEASE PROTEOLYTIC SUBUNIT"/>
    <property type="match status" value="1"/>
</dbReference>